<organism evidence="7 8">
    <name type="scientific">Vreelandella titanicae</name>
    <dbReference type="NCBI Taxonomy" id="664683"/>
    <lineage>
        <taxon>Bacteria</taxon>
        <taxon>Pseudomonadati</taxon>
        <taxon>Pseudomonadota</taxon>
        <taxon>Gammaproteobacteria</taxon>
        <taxon>Oceanospirillales</taxon>
        <taxon>Halomonadaceae</taxon>
        <taxon>Vreelandella</taxon>
    </lineage>
</organism>
<dbReference type="InterPro" id="IPR039421">
    <property type="entry name" value="Type_1_exporter"/>
</dbReference>
<dbReference type="InterPro" id="IPR003593">
    <property type="entry name" value="AAA+_ATPase"/>
</dbReference>
<proteinExistence type="predicted"/>
<evidence type="ECO:0000313" key="7">
    <source>
        <dbReference type="EMBL" id="QKS23696.1"/>
    </source>
</evidence>
<dbReference type="Gene3D" id="1.20.1560.10">
    <property type="entry name" value="ABC transporter type 1, transmembrane domain"/>
    <property type="match status" value="1"/>
</dbReference>
<dbReference type="RefSeq" id="WP_022523279.1">
    <property type="nucleotide sequence ID" value="NZ_CP054580.1"/>
</dbReference>
<dbReference type="PANTHER" id="PTHR24221:SF653">
    <property type="entry name" value="TRANSPORT ATP-BINDING PROTEIN CYDC"/>
    <property type="match status" value="1"/>
</dbReference>
<protein>
    <submittedName>
        <fullName evidence="7">ABC transporter ATP-binding protein</fullName>
    </submittedName>
</protein>
<evidence type="ECO:0000256" key="6">
    <source>
        <dbReference type="ARBA" id="ARBA00023136"/>
    </source>
</evidence>
<evidence type="ECO:0000256" key="5">
    <source>
        <dbReference type="ARBA" id="ARBA00022989"/>
    </source>
</evidence>
<dbReference type="InterPro" id="IPR003439">
    <property type="entry name" value="ABC_transporter-like_ATP-bd"/>
</dbReference>
<keyword evidence="4 7" id="KW-0067">ATP-binding</keyword>
<keyword evidence="8" id="KW-1185">Reference proteome</keyword>
<comment type="subcellular location">
    <subcellularLocation>
        <location evidence="1">Cell membrane</location>
        <topology evidence="1">Multi-pass membrane protein</topology>
    </subcellularLocation>
</comment>
<dbReference type="GO" id="GO:0016887">
    <property type="term" value="F:ATP hydrolysis activity"/>
    <property type="evidence" value="ECO:0007669"/>
    <property type="project" value="InterPro"/>
</dbReference>
<evidence type="ECO:0000256" key="3">
    <source>
        <dbReference type="ARBA" id="ARBA00022741"/>
    </source>
</evidence>
<evidence type="ECO:0000256" key="4">
    <source>
        <dbReference type="ARBA" id="ARBA00022840"/>
    </source>
</evidence>
<gene>
    <name evidence="7" type="ORF">FX987_01461</name>
</gene>
<name>A0A653S2X8_9GAMM</name>
<dbReference type="GO" id="GO:0034775">
    <property type="term" value="P:glutathione transmembrane transport"/>
    <property type="evidence" value="ECO:0007669"/>
    <property type="project" value="InterPro"/>
</dbReference>
<keyword evidence="5" id="KW-1133">Transmembrane helix</keyword>
<dbReference type="Pfam" id="PF00664">
    <property type="entry name" value="ABC_membrane"/>
    <property type="match status" value="1"/>
</dbReference>
<dbReference type="EMBL" id="CP054580">
    <property type="protein sequence ID" value="QKS23696.1"/>
    <property type="molecule type" value="Genomic_DNA"/>
</dbReference>
<dbReference type="GO" id="GO:0045454">
    <property type="term" value="P:cell redox homeostasis"/>
    <property type="evidence" value="ECO:0007669"/>
    <property type="project" value="InterPro"/>
</dbReference>
<keyword evidence="6" id="KW-0472">Membrane</keyword>
<reference evidence="7 8" key="1">
    <citation type="submission" date="2019-12" db="EMBL/GenBank/DDBJ databases">
        <title>Genome sequencing and assembly of endphytes of Porphyra tenera.</title>
        <authorList>
            <person name="Park J.M."/>
            <person name="Shin R."/>
            <person name="Jo S.H."/>
        </authorList>
    </citation>
    <scope>NUCLEOTIDE SEQUENCE [LARGE SCALE GENOMIC DNA]</scope>
    <source>
        <strain evidence="7 8">GPM3</strain>
    </source>
</reference>
<evidence type="ECO:0000256" key="2">
    <source>
        <dbReference type="ARBA" id="ARBA00022692"/>
    </source>
</evidence>
<dbReference type="SUPFAM" id="SSF52540">
    <property type="entry name" value="P-loop containing nucleoside triphosphate hydrolases"/>
    <property type="match status" value="1"/>
</dbReference>
<dbReference type="PANTHER" id="PTHR24221">
    <property type="entry name" value="ATP-BINDING CASSETTE SUB-FAMILY B"/>
    <property type="match status" value="1"/>
</dbReference>
<dbReference type="GO" id="GO:0005524">
    <property type="term" value="F:ATP binding"/>
    <property type="evidence" value="ECO:0007669"/>
    <property type="project" value="UniProtKB-KW"/>
</dbReference>
<dbReference type="InterPro" id="IPR036640">
    <property type="entry name" value="ABC1_TM_sf"/>
</dbReference>
<dbReference type="GO" id="GO:0005886">
    <property type="term" value="C:plasma membrane"/>
    <property type="evidence" value="ECO:0007669"/>
    <property type="project" value="UniProtKB-SubCell"/>
</dbReference>
<dbReference type="GO" id="GO:0140359">
    <property type="term" value="F:ABC-type transporter activity"/>
    <property type="evidence" value="ECO:0007669"/>
    <property type="project" value="InterPro"/>
</dbReference>
<accession>A0A653S2X8</accession>
<dbReference type="InterPro" id="IPR011527">
    <property type="entry name" value="ABC1_TM_dom"/>
</dbReference>
<dbReference type="InterPro" id="IPR014223">
    <property type="entry name" value="ABC_CydC/D"/>
</dbReference>
<dbReference type="AlphaFoldDB" id="A0A653S2X8"/>
<dbReference type="PROSITE" id="PS50929">
    <property type="entry name" value="ABC_TM1F"/>
    <property type="match status" value="1"/>
</dbReference>
<evidence type="ECO:0000313" key="8">
    <source>
        <dbReference type="Proteomes" id="UP000509761"/>
    </source>
</evidence>
<accession>A0A6N0YY09</accession>
<dbReference type="SUPFAM" id="SSF90123">
    <property type="entry name" value="ABC transporter transmembrane region"/>
    <property type="match status" value="1"/>
</dbReference>
<dbReference type="Proteomes" id="UP000509761">
    <property type="component" value="Chromosome"/>
</dbReference>
<keyword evidence="3" id="KW-0547">Nucleotide-binding</keyword>
<dbReference type="InterPro" id="IPR027417">
    <property type="entry name" value="P-loop_NTPase"/>
</dbReference>
<keyword evidence="2" id="KW-0812">Transmembrane</keyword>
<dbReference type="NCBIfam" id="TIGR02868">
    <property type="entry name" value="CydC"/>
    <property type="match status" value="1"/>
</dbReference>
<dbReference type="GO" id="GO:0034040">
    <property type="term" value="F:ATPase-coupled lipid transmembrane transporter activity"/>
    <property type="evidence" value="ECO:0007669"/>
    <property type="project" value="TreeGrafter"/>
</dbReference>
<dbReference type="SMART" id="SM00382">
    <property type="entry name" value="AAA"/>
    <property type="match status" value="1"/>
</dbReference>
<dbReference type="Gene3D" id="3.40.50.300">
    <property type="entry name" value="P-loop containing nucleotide triphosphate hydrolases"/>
    <property type="match status" value="1"/>
</dbReference>
<evidence type="ECO:0000256" key="1">
    <source>
        <dbReference type="ARBA" id="ARBA00004651"/>
    </source>
</evidence>
<sequence>MMAIYRDFRPWLLLLVRRRRRFLVGALLVWVTLMAGLALLGLSGWFITASALTGIALALGIPARLDVYVPGGGIRFFALARTIARYVERLYNHNTVLTLLADLRYRVFGHLTRFDDARLQGERASDWLSRLTADIDTLDNFYLRLLVPPLVALLGVLAVSLFVAIWLPSIAVLMVVTLGLLWLVATLLAAAWGFSQSYQQVVDQQSLRRLVVDQVQASAELMSYQTTQWHRTMIATQEQQAFGNQRRLGRKAALINCLVSVISGLMVVAVMWFASLVFSQQLVTGPVLVMVALIVLGVNEAFIALPASFIKLGASYAAVRRLNALTSDSSSAAPVVTLPEDVDFSVQVNQLSLRYAQTLEPALRCINFQLPAGKRAVITGNSGAGKSSLASVLMGRLQATQGEAMVGGVPVWQLSVESRANHFAMLTQHVDLFDASIAENLRIANPTASDESLWEVLKAVALDGWVEQLPKGLATSVGEKGQQLSGGQGRRLALARLMLCSPQVVILDEPFAGVDAVTANHLAASLDQWLLNRTVIFFVHQVGSLNPLPGVEYHWHLDAGRLSQFALKESVMSDID</sequence>
<dbReference type="Pfam" id="PF00005">
    <property type="entry name" value="ABC_tran"/>
    <property type="match status" value="1"/>
</dbReference>
<dbReference type="PROSITE" id="PS50893">
    <property type="entry name" value="ABC_TRANSPORTER_2"/>
    <property type="match status" value="1"/>
</dbReference>